<organism evidence="5 6">
    <name type="scientific">Billgrantia campisalis</name>
    <dbReference type="NCBI Taxonomy" id="74661"/>
    <lineage>
        <taxon>Bacteria</taxon>
        <taxon>Pseudomonadati</taxon>
        <taxon>Pseudomonadota</taxon>
        <taxon>Gammaproteobacteria</taxon>
        <taxon>Oceanospirillales</taxon>
        <taxon>Halomonadaceae</taxon>
        <taxon>Billgrantia</taxon>
    </lineage>
</organism>
<dbReference type="EMBL" id="JABFUC010000003">
    <property type="protein sequence ID" value="MCG6657212.1"/>
    <property type="molecule type" value="Genomic_DNA"/>
</dbReference>
<accession>A0ABS9P618</accession>
<dbReference type="PANTHER" id="PTHR37419">
    <property type="entry name" value="SERINE/THREONINE-PROTEIN KINASE TOXIN HIPA"/>
    <property type="match status" value="1"/>
</dbReference>
<reference evidence="5 6" key="1">
    <citation type="submission" date="2020-05" db="EMBL/GenBank/DDBJ databases">
        <title>Comparative genomic analysis of denitrifying bacteria from Halomonas genus.</title>
        <authorList>
            <person name="Wang L."/>
            <person name="Shao Z."/>
        </authorList>
    </citation>
    <scope>NUCLEOTIDE SEQUENCE [LARGE SCALE GENOMIC DNA]</scope>
    <source>
        <strain evidence="5 6">A4</strain>
    </source>
</reference>
<comment type="similarity">
    <text evidence="1">Belongs to the HipA Ser/Thr kinase family.</text>
</comment>
<evidence type="ECO:0000256" key="3">
    <source>
        <dbReference type="ARBA" id="ARBA00022777"/>
    </source>
</evidence>
<proteinExistence type="inferred from homology"/>
<evidence type="ECO:0000313" key="6">
    <source>
        <dbReference type="Proteomes" id="UP000814385"/>
    </source>
</evidence>
<evidence type="ECO:0000256" key="2">
    <source>
        <dbReference type="ARBA" id="ARBA00022679"/>
    </source>
</evidence>
<dbReference type="InterPro" id="IPR012893">
    <property type="entry name" value="HipA-like_C"/>
</dbReference>
<evidence type="ECO:0000256" key="1">
    <source>
        <dbReference type="ARBA" id="ARBA00010164"/>
    </source>
</evidence>
<dbReference type="InterPro" id="IPR052028">
    <property type="entry name" value="HipA_Ser/Thr_kinase"/>
</dbReference>
<keyword evidence="3" id="KW-0418">Kinase</keyword>
<keyword evidence="6" id="KW-1185">Reference proteome</keyword>
<evidence type="ECO:0000313" key="5">
    <source>
        <dbReference type="EMBL" id="MCG6657212.1"/>
    </source>
</evidence>
<dbReference type="Proteomes" id="UP000814385">
    <property type="component" value="Unassembled WGS sequence"/>
</dbReference>
<dbReference type="RefSeq" id="WP_422677690.1">
    <property type="nucleotide sequence ID" value="NZ_JABFUC010000003.1"/>
</dbReference>
<dbReference type="InterPro" id="IPR016869">
    <property type="entry name" value="UCP028135_HipA-like"/>
</dbReference>
<protein>
    <submittedName>
        <fullName evidence="5">Type II toxin-antitoxin system HipA family toxin</fullName>
    </submittedName>
</protein>
<dbReference type="Pfam" id="PF07804">
    <property type="entry name" value="HipA_C"/>
    <property type="match status" value="1"/>
</dbReference>
<evidence type="ECO:0000259" key="4">
    <source>
        <dbReference type="Pfam" id="PF07804"/>
    </source>
</evidence>
<comment type="caution">
    <text evidence="5">The sequence shown here is derived from an EMBL/GenBank/DDBJ whole genome shotgun (WGS) entry which is preliminary data.</text>
</comment>
<gene>
    <name evidence="5" type="ORF">HOP52_05385</name>
</gene>
<keyword evidence="2" id="KW-0808">Transferase</keyword>
<dbReference type="PANTHER" id="PTHR37419:SF8">
    <property type="entry name" value="TOXIN YJJJ"/>
    <property type="match status" value="1"/>
</dbReference>
<name>A0ABS9P618_9GAMM</name>
<sequence length="464" mass="52259">MRCTAIYEHNFAQEGVLVLTIQIHFDQAWRDAAELTLPEPERGVRGTSRLRYSPDYALDRMFRDDLHACSMLLPVELMLTHESPRWFGFLEDIMPAGASRRFWVNYLGLQDLPEGHQDTELLARGTIAPIGNLRIKEAVPDPSAKDVLGERRFAMRSVVERDTDFLEYAQQMGAASGGATGAGGEAPKLLLRLSGDEEVWIDTWQDDCHQPDIPMLVKFPRGRRSIDDCDILRAEYHYYQELAALGVDTIGTSDMRLVEGERYPSLWLPRFDMQYLDGAWVHYGLESVYSLMEAAPGSFLKHGDTLRRLVGLMEGQHRVRELGAVFDAQAFVIEWVRRDLLNVAFGNSDNHGRNSALLKRPEGSWLSPVYDFAPMKADPEGVTRTTQWGAPLEVGGEFDWVAIADSLGDLAEPDRLLAELRQLAVALEGLDERLAARGVPARILDMPAVGLRSLDERLRRWGLL</sequence>
<feature type="domain" description="HipA-like C-terminal" evidence="4">
    <location>
        <begin position="182"/>
        <end position="422"/>
    </location>
</feature>
<dbReference type="PIRSF" id="PIRSF028135">
    <property type="entry name" value="UCP028135_HipA-like"/>
    <property type="match status" value="1"/>
</dbReference>